<proteinExistence type="predicted"/>
<dbReference type="EMBL" id="JXTC01000274">
    <property type="protein sequence ID" value="PON71913.1"/>
    <property type="molecule type" value="Genomic_DNA"/>
</dbReference>
<dbReference type="AlphaFoldDB" id="A0A2P5DF75"/>
<protein>
    <submittedName>
        <fullName evidence="1">Uncharacterized protein</fullName>
    </submittedName>
</protein>
<comment type="caution">
    <text evidence="1">The sequence shown here is derived from an EMBL/GenBank/DDBJ whole genome shotgun (WGS) entry which is preliminary data.</text>
</comment>
<gene>
    <name evidence="1" type="ORF">TorRG33x02_253340</name>
</gene>
<name>A0A2P5DF75_TREOI</name>
<dbReference type="Proteomes" id="UP000237000">
    <property type="component" value="Unassembled WGS sequence"/>
</dbReference>
<organism evidence="1 2">
    <name type="scientific">Trema orientale</name>
    <name type="common">Charcoal tree</name>
    <name type="synonym">Celtis orientalis</name>
    <dbReference type="NCBI Taxonomy" id="63057"/>
    <lineage>
        <taxon>Eukaryota</taxon>
        <taxon>Viridiplantae</taxon>
        <taxon>Streptophyta</taxon>
        <taxon>Embryophyta</taxon>
        <taxon>Tracheophyta</taxon>
        <taxon>Spermatophyta</taxon>
        <taxon>Magnoliopsida</taxon>
        <taxon>eudicotyledons</taxon>
        <taxon>Gunneridae</taxon>
        <taxon>Pentapetalae</taxon>
        <taxon>rosids</taxon>
        <taxon>fabids</taxon>
        <taxon>Rosales</taxon>
        <taxon>Cannabaceae</taxon>
        <taxon>Trema</taxon>
    </lineage>
</organism>
<keyword evidence="2" id="KW-1185">Reference proteome</keyword>
<sequence length="126" mass="14732">MLEVQVIALKREQQIAPTQSGRWRQCVWISLRSKTLKLSITRPNWRPEQSSSGFLCLFVLRLCVEQLDPFHRIVDLKSQYWGFLSSHEGHSMGDGSKKCRRFLTKTDSNNSIMIEEDISEYLDLEK</sequence>
<evidence type="ECO:0000313" key="1">
    <source>
        <dbReference type="EMBL" id="PON71913.1"/>
    </source>
</evidence>
<reference evidence="2" key="1">
    <citation type="submission" date="2016-06" db="EMBL/GenBank/DDBJ databases">
        <title>Parallel loss of symbiosis genes in relatives of nitrogen-fixing non-legume Parasponia.</title>
        <authorList>
            <person name="Van Velzen R."/>
            <person name="Holmer R."/>
            <person name="Bu F."/>
            <person name="Rutten L."/>
            <person name="Van Zeijl A."/>
            <person name="Liu W."/>
            <person name="Santuari L."/>
            <person name="Cao Q."/>
            <person name="Sharma T."/>
            <person name="Shen D."/>
            <person name="Roswanjaya Y."/>
            <person name="Wardhani T."/>
            <person name="Kalhor M.S."/>
            <person name="Jansen J."/>
            <person name="Van den Hoogen J."/>
            <person name="Gungor B."/>
            <person name="Hartog M."/>
            <person name="Hontelez J."/>
            <person name="Verver J."/>
            <person name="Yang W.-C."/>
            <person name="Schijlen E."/>
            <person name="Repin R."/>
            <person name="Schilthuizen M."/>
            <person name="Schranz E."/>
            <person name="Heidstra R."/>
            <person name="Miyata K."/>
            <person name="Fedorova E."/>
            <person name="Kohlen W."/>
            <person name="Bisseling T."/>
            <person name="Smit S."/>
            <person name="Geurts R."/>
        </authorList>
    </citation>
    <scope>NUCLEOTIDE SEQUENCE [LARGE SCALE GENOMIC DNA]</scope>
    <source>
        <strain evidence="2">cv. RG33-2</strain>
    </source>
</reference>
<dbReference type="InParanoid" id="A0A2P5DF75"/>
<evidence type="ECO:0000313" key="2">
    <source>
        <dbReference type="Proteomes" id="UP000237000"/>
    </source>
</evidence>
<accession>A0A2P5DF75</accession>